<dbReference type="PANTHER" id="PTHR45287:SF4">
    <property type="entry name" value="OS03G0691500 PROTEIN"/>
    <property type="match status" value="1"/>
</dbReference>
<evidence type="ECO:0000313" key="1">
    <source>
        <dbReference type="EMBL" id="RXH74088.1"/>
    </source>
</evidence>
<dbReference type="Proteomes" id="UP000290289">
    <property type="component" value="Chromosome 15"/>
</dbReference>
<reference evidence="1 2" key="1">
    <citation type="submission" date="2018-10" db="EMBL/GenBank/DDBJ databases">
        <title>A high-quality apple genome assembly.</title>
        <authorList>
            <person name="Hu J."/>
        </authorList>
    </citation>
    <scope>NUCLEOTIDE SEQUENCE [LARGE SCALE GENOMIC DNA]</scope>
    <source>
        <strain evidence="2">cv. HFTH1</strain>
        <tissue evidence="1">Young leaf</tissue>
    </source>
</reference>
<dbReference type="InterPro" id="IPR040262">
    <property type="entry name" value="At4g38062-like"/>
</dbReference>
<proteinExistence type="predicted"/>
<organism evidence="1 2">
    <name type="scientific">Malus domestica</name>
    <name type="common">Apple</name>
    <name type="synonym">Pyrus malus</name>
    <dbReference type="NCBI Taxonomy" id="3750"/>
    <lineage>
        <taxon>Eukaryota</taxon>
        <taxon>Viridiplantae</taxon>
        <taxon>Streptophyta</taxon>
        <taxon>Embryophyta</taxon>
        <taxon>Tracheophyta</taxon>
        <taxon>Spermatophyta</taxon>
        <taxon>Magnoliopsida</taxon>
        <taxon>eudicotyledons</taxon>
        <taxon>Gunneridae</taxon>
        <taxon>Pentapetalae</taxon>
        <taxon>rosids</taxon>
        <taxon>fabids</taxon>
        <taxon>Rosales</taxon>
        <taxon>Rosaceae</taxon>
        <taxon>Amygdaloideae</taxon>
        <taxon>Maleae</taxon>
        <taxon>Malus</taxon>
    </lineage>
</organism>
<gene>
    <name evidence="1" type="ORF">DVH24_021268</name>
</gene>
<dbReference type="AlphaFoldDB" id="A0A498HRB7"/>
<sequence>MMNDVRNYMSELNSKDAMIKELKMELESSHFLSMQLKLENEELSIMQVFQMSENTKSLSTRIEAMDLTDNQQLPMQTEVRRYKEMLEDLSKNELCFNY</sequence>
<comment type="caution">
    <text evidence="1">The sequence shown here is derived from an EMBL/GenBank/DDBJ whole genome shotgun (WGS) entry which is preliminary data.</text>
</comment>
<evidence type="ECO:0000313" key="2">
    <source>
        <dbReference type="Proteomes" id="UP000290289"/>
    </source>
</evidence>
<dbReference type="PANTHER" id="PTHR45287">
    <property type="entry name" value="OS03G0691500 PROTEIN"/>
    <property type="match status" value="1"/>
</dbReference>
<accession>A0A498HRB7</accession>
<keyword evidence="2" id="KW-1185">Reference proteome</keyword>
<dbReference type="EMBL" id="RDQH01000341">
    <property type="protein sequence ID" value="RXH74088.1"/>
    <property type="molecule type" value="Genomic_DNA"/>
</dbReference>
<protein>
    <submittedName>
        <fullName evidence="1">Uncharacterized protein</fullName>
    </submittedName>
</protein>
<name>A0A498HRB7_MALDO</name>